<dbReference type="EMBL" id="JAWDGP010002798">
    <property type="protein sequence ID" value="KAK3779866.1"/>
    <property type="molecule type" value="Genomic_DNA"/>
</dbReference>
<name>A0AAE1DQZ9_9GAST</name>
<reference evidence="1" key="1">
    <citation type="journal article" date="2023" name="G3 (Bethesda)">
        <title>A reference genome for the long-term kleptoplast-retaining sea slug Elysia crispata morphotype clarki.</title>
        <authorList>
            <person name="Eastman K.E."/>
            <person name="Pendleton A.L."/>
            <person name="Shaikh M.A."/>
            <person name="Suttiyut T."/>
            <person name="Ogas R."/>
            <person name="Tomko P."/>
            <person name="Gavelis G."/>
            <person name="Widhalm J.R."/>
            <person name="Wisecaver J.H."/>
        </authorList>
    </citation>
    <scope>NUCLEOTIDE SEQUENCE</scope>
    <source>
        <strain evidence="1">ECLA1</strain>
    </source>
</reference>
<organism evidence="1 2">
    <name type="scientific">Elysia crispata</name>
    <name type="common">lettuce slug</name>
    <dbReference type="NCBI Taxonomy" id="231223"/>
    <lineage>
        <taxon>Eukaryota</taxon>
        <taxon>Metazoa</taxon>
        <taxon>Spiralia</taxon>
        <taxon>Lophotrochozoa</taxon>
        <taxon>Mollusca</taxon>
        <taxon>Gastropoda</taxon>
        <taxon>Heterobranchia</taxon>
        <taxon>Euthyneura</taxon>
        <taxon>Panpulmonata</taxon>
        <taxon>Sacoglossa</taxon>
        <taxon>Placobranchoidea</taxon>
        <taxon>Plakobranchidae</taxon>
        <taxon>Elysia</taxon>
    </lineage>
</organism>
<evidence type="ECO:0000313" key="2">
    <source>
        <dbReference type="Proteomes" id="UP001283361"/>
    </source>
</evidence>
<accession>A0AAE1DQZ9</accession>
<proteinExistence type="predicted"/>
<comment type="caution">
    <text evidence="1">The sequence shown here is derived from an EMBL/GenBank/DDBJ whole genome shotgun (WGS) entry which is preliminary data.</text>
</comment>
<dbReference type="Proteomes" id="UP001283361">
    <property type="component" value="Unassembled WGS sequence"/>
</dbReference>
<gene>
    <name evidence="1" type="ORF">RRG08_020211</name>
</gene>
<protein>
    <submittedName>
        <fullName evidence="1">Uncharacterized protein</fullName>
    </submittedName>
</protein>
<keyword evidence="2" id="KW-1185">Reference proteome</keyword>
<evidence type="ECO:0000313" key="1">
    <source>
        <dbReference type="EMBL" id="KAK3779866.1"/>
    </source>
</evidence>
<sequence>MPGDTQGGPGRAREGQWWTCLSPPSKLTHTGDRPGARGCVNWSHRLMFLLEIPQKASSAMTWRMRTS</sequence>
<dbReference type="AlphaFoldDB" id="A0AAE1DQZ9"/>